<feature type="transmembrane region" description="Helical" evidence="2">
    <location>
        <begin position="90"/>
        <end position="123"/>
    </location>
</feature>
<dbReference type="PANTHER" id="PTHR30487:SF0">
    <property type="entry name" value="PREPILIN LEADER PEPTIDASE_N-METHYLTRANSFERASE-RELATED"/>
    <property type="match status" value="1"/>
</dbReference>
<keyword evidence="2" id="KW-0472">Membrane</keyword>
<feature type="transmembrane region" description="Helical" evidence="2">
    <location>
        <begin position="135"/>
        <end position="158"/>
    </location>
</feature>
<evidence type="ECO:0000313" key="5">
    <source>
        <dbReference type="Proteomes" id="UP000228528"/>
    </source>
</evidence>
<dbReference type="GO" id="GO:0004190">
    <property type="term" value="F:aspartic-type endopeptidase activity"/>
    <property type="evidence" value="ECO:0007669"/>
    <property type="project" value="InterPro"/>
</dbReference>
<accession>A0A2M6P034</accession>
<name>A0A2M6P034_9BACT</name>
<sequence>YHGAEFSVVVAKDWYLATILTFVFLYDLKYGYILDRIIFPATAILVILNIMYSWVSIPSMALGILVGAGFFLIQYIVSKGTWIGGGDIRLGVLMGVLLGWQLTILAIFLAYIIGAVSVLILLVFKKVNLKQSTPFGTYLTIATGIALFYGEQIIHWYIQLL</sequence>
<evidence type="ECO:0000313" key="4">
    <source>
        <dbReference type="EMBL" id="PIR77086.1"/>
    </source>
</evidence>
<protein>
    <recommendedName>
        <fullName evidence="3">Prepilin type IV endopeptidase peptidase domain-containing protein</fullName>
    </recommendedName>
</protein>
<evidence type="ECO:0000256" key="2">
    <source>
        <dbReference type="SAM" id="Phobius"/>
    </source>
</evidence>
<dbReference type="EMBL" id="PFBW01000188">
    <property type="protein sequence ID" value="PIR77086.1"/>
    <property type="molecule type" value="Genomic_DNA"/>
</dbReference>
<dbReference type="Pfam" id="PF01478">
    <property type="entry name" value="Peptidase_A24"/>
    <property type="match status" value="1"/>
</dbReference>
<dbReference type="GO" id="GO:0005886">
    <property type="term" value="C:plasma membrane"/>
    <property type="evidence" value="ECO:0007669"/>
    <property type="project" value="TreeGrafter"/>
</dbReference>
<dbReference type="GO" id="GO:0006465">
    <property type="term" value="P:signal peptide processing"/>
    <property type="evidence" value="ECO:0007669"/>
    <property type="project" value="TreeGrafter"/>
</dbReference>
<dbReference type="InterPro" id="IPR000045">
    <property type="entry name" value="Prepilin_IV_endopep_pep"/>
</dbReference>
<keyword evidence="2" id="KW-0812">Transmembrane</keyword>
<proteinExistence type="inferred from homology"/>
<feature type="transmembrane region" description="Helical" evidence="2">
    <location>
        <begin position="61"/>
        <end position="78"/>
    </location>
</feature>
<dbReference type="Gene3D" id="1.20.120.1220">
    <property type="match status" value="1"/>
</dbReference>
<gene>
    <name evidence="4" type="ORF">COU30_04365</name>
</gene>
<evidence type="ECO:0000259" key="3">
    <source>
        <dbReference type="Pfam" id="PF01478"/>
    </source>
</evidence>
<evidence type="ECO:0000256" key="1">
    <source>
        <dbReference type="ARBA" id="ARBA00005801"/>
    </source>
</evidence>
<keyword evidence="2" id="KW-1133">Transmembrane helix</keyword>
<organism evidence="4 5">
    <name type="scientific">Candidatus Magasanikbacteria bacterium CG10_big_fil_rev_8_21_14_0_10_38_6</name>
    <dbReference type="NCBI Taxonomy" id="1974647"/>
    <lineage>
        <taxon>Bacteria</taxon>
        <taxon>Candidatus Magasanikiibacteriota</taxon>
    </lineage>
</organism>
<dbReference type="InterPro" id="IPR050882">
    <property type="entry name" value="Prepilin_peptidase/N-MTase"/>
</dbReference>
<comment type="similarity">
    <text evidence="1">Belongs to the peptidase A24 family.</text>
</comment>
<dbReference type="AlphaFoldDB" id="A0A2M6P034"/>
<dbReference type="PANTHER" id="PTHR30487">
    <property type="entry name" value="TYPE 4 PREPILIN-LIKE PROTEINS LEADER PEPTIDE-PROCESSING ENZYME"/>
    <property type="match status" value="1"/>
</dbReference>
<feature type="non-terminal residue" evidence="4">
    <location>
        <position position="1"/>
    </location>
</feature>
<dbReference type="Proteomes" id="UP000228528">
    <property type="component" value="Unassembled WGS sequence"/>
</dbReference>
<reference evidence="5" key="1">
    <citation type="submission" date="2017-09" db="EMBL/GenBank/DDBJ databases">
        <title>Depth-based differentiation of microbial function through sediment-hosted aquifers and enrichment of novel symbionts in the deep terrestrial subsurface.</title>
        <authorList>
            <person name="Probst A.J."/>
            <person name="Ladd B."/>
            <person name="Jarett J.K."/>
            <person name="Geller-Mcgrath D.E."/>
            <person name="Sieber C.M.K."/>
            <person name="Emerson J.B."/>
            <person name="Anantharaman K."/>
            <person name="Thomas B.C."/>
            <person name="Malmstrom R."/>
            <person name="Stieglmeier M."/>
            <person name="Klingl A."/>
            <person name="Woyke T."/>
            <person name="Ryan C.M."/>
            <person name="Banfield J.F."/>
        </authorList>
    </citation>
    <scope>NUCLEOTIDE SEQUENCE [LARGE SCALE GENOMIC DNA]</scope>
</reference>
<feature type="domain" description="Prepilin type IV endopeptidase peptidase" evidence="3">
    <location>
        <begin position="15"/>
        <end position="117"/>
    </location>
</feature>
<comment type="caution">
    <text evidence="4">The sequence shown here is derived from an EMBL/GenBank/DDBJ whole genome shotgun (WGS) entry which is preliminary data.</text>
</comment>